<reference evidence="2 3" key="1">
    <citation type="submission" date="2020-09" db="EMBL/GenBank/DDBJ databases">
        <title>Paenibacillus sp. CAU 1523 isolated from sand of Haeundae Beach.</title>
        <authorList>
            <person name="Kim W."/>
        </authorList>
    </citation>
    <scope>NUCLEOTIDE SEQUENCE [LARGE SCALE GENOMIC DNA]</scope>
    <source>
        <strain evidence="2 3">CAU 1523</strain>
    </source>
</reference>
<feature type="chain" id="PRO_5047131511" description="ABC transporter substrate-binding protein" evidence="1">
    <location>
        <begin position="26"/>
        <end position="186"/>
    </location>
</feature>
<sequence length="186" mass="20144">MCRQKRGIISAMLMLLFVTMLSGCGKDKADVTMFIMNHTTLPAEVVDSLETSLNDQFKDKFTVDVVVAPTYSHQKLMVEFMVGEKSLILAPSEDIQGYVKNGGTLPLDGHFDSSQYPTGVMDGIVVKEEGDSKTNIVESHLYALPADALAGLKKLGLPADGLSLVVPVHTPNAEQSMEVMKVLEGN</sequence>
<dbReference type="Proteomes" id="UP000634529">
    <property type="component" value="Unassembled WGS sequence"/>
</dbReference>
<comment type="caution">
    <text evidence="2">The sequence shown here is derived from an EMBL/GenBank/DDBJ whole genome shotgun (WGS) entry which is preliminary data.</text>
</comment>
<evidence type="ECO:0000313" key="2">
    <source>
        <dbReference type="EMBL" id="MBD8499835.1"/>
    </source>
</evidence>
<keyword evidence="3" id="KW-1185">Reference proteome</keyword>
<keyword evidence="1" id="KW-0732">Signal</keyword>
<evidence type="ECO:0000256" key="1">
    <source>
        <dbReference type="SAM" id="SignalP"/>
    </source>
</evidence>
<dbReference type="Gene3D" id="3.40.190.10">
    <property type="entry name" value="Periplasmic binding protein-like II"/>
    <property type="match status" value="1"/>
</dbReference>
<dbReference type="RefSeq" id="WP_192026159.1">
    <property type="nucleotide sequence ID" value="NZ_JACYTN010000015.1"/>
</dbReference>
<evidence type="ECO:0008006" key="4">
    <source>
        <dbReference type="Google" id="ProtNLM"/>
    </source>
</evidence>
<evidence type="ECO:0000313" key="3">
    <source>
        <dbReference type="Proteomes" id="UP000634529"/>
    </source>
</evidence>
<organism evidence="2 3">
    <name type="scientific">Paenibacillus arenosi</name>
    <dbReference type="NCBI Taxonomy" id="2774142"/>
    <lineage>
        <taxon>Bacteria</taxon>
        <taxon>Bacillati</taxon>
        <taxon>Bacillota</taxon>
        <taxon>Bacilli</taxon>
        <taxon>Bacillales</taxon>
        <taxon>Paenibacillaceae</taxon>
        <taxon>Paenibacillus</taxon>
    </lineage>
</organism>
<gene>
    <name evidence="2" type="ORF">IFO66_16195</name>
</gene>
<accession>A0ABR9B300</accession>
<dbReference type="PROSITE" id="PS51257">
    <property type="entry name" value="PROKAR_LIPOPROTEIN"/>
    <property type="match status" value="1"/>
</dbReference>
<dbReference type="EMBL" id="JACYTN010000015">
    <property type="protein sequence ID" value="MBD8499835.1"/>
    <property type="molecule type" value="Genomic_DNA"/>
</dbReference>
<protein>
    <recommendedName>
        <fullName evidence="4">ABC transporter substrate-binding protein</fullName>
    </recommendedName>
</protein>
<proteinExistence type="predicted"/>
<feature type="signal peptide" evidence="1">
    <location>
        <begin position="1"/>
        <end position="25"/>
    </location>
</feature>
<name>A0ABR9B300_9BACL</name>